<name>A0A1Y6G277_9GAMM</name>
<evidence type="ECO:0000313" key="4">
    <source>
        <dbReference type="EMBL" id="SMQ80771.1"/>
    </source>
</evidence>
<dbReference type="PIRSF" id="PIRSF018193">
    <property type="entry name" value="UCP018193"/>
    <property type="match status" value="1"/>
</dbReference>
<protein>
    <recommendedName>
        <fullName evidence="3">Regulator of ribonuclease activity B domain-containing protein</fullName>
    </recommendedName>
</protein>
<evidence type="ECO:0000259" key="3">
    <source>
        <dbReference type="Pfam" id="PF06877"/>
    </source>
</evidence>
<gene>
    <name evidence="4" type="ORF">SAMN06297229_2392</name>
</gene>
<sequence length="134" mass="14982">MVSLDLDELRAQSRETVAAMLADGLPADEDYVIEHHIASTDFSKLEKAAVELVKLNYHVDDADEFELDDGSRCFAFVAVAECQLDEKLLDEQTCEVAEVAKTTGVEYDGWGTYLGDDDEDEGDFDEDDYLEDDN</sequence>
<dbReference type="EMBL" id="FXWH01000004">
    <property type="protein sequence ID" value="SMQ80771.1"/>
    <property type="molecule type" value="Genomic_DNA"/>
</dbReference>
<feature type="domain" description="Regulator of ribonuclease activity B" evidence="3">
    <location>
        <begin position="11"/>
        <end position="112"/>
    </location>
</feature>
<dbReference type="Gene3D" id="3.30.70.970">
    <property type="entry name" value="RraB-like"/>
    <property type="match status" value="1"/>
</dbReference>
<dbReference type="InterPro" id="IPR016716">
    <property type="entry name" value="RraB"/>
</dbReference>
<dbReference type="Pfam" id="PF06877">
    <property type="entry name" value="RraB"/>
    <property type="match status" value="1"/>
</dbReference>
<dbReference type="OrthoDB" id="7065464at2"/>
<proteinExistence type="predicted"/>
<organism evidence="4 5">
    <name type="scientific">Pseudidiomarina planktonica</name>
    <dbReference type="NCBI Taxonomy" id="1323738"/>
    <lineage>
        <taxon>Bacteria</taxon>
        <taxon>Pseudomonadati</taxon>
        <taxon>Pseudomonadota</taxon>
        <taxon>Gammaproteobacteria</taxon>
        <taxon>Alteromonadales</taxon>
        <taxon>Idiomarinaceae</taxon>
        <taxon>Pseudidiomarina</taxon>
    </lineage>
</organism>
<reference evidence="5" key="1">
    <citation type="submission" date="2017-04" db="EMBL/GenBank/DDBJ databases">
        <authorList>
            <person name="Varghese N."/>
            <person name="Submissions S."/>
        </authorList>
    </citation>
    <scope>NUCLEOTIDE SEQUENCE [LARGE SCALE GENOMIC DNA]</scope>
</reference>
<keyword evidence="5" id="KW-1185">Reference proteome</keyword>
<evidence type="ECO:0000256" key="1">
    <source>
        <dbReference type="ARBA" id="ARBA00022490"/>
    </source>
</evidence>
<dbReference type="Proteomes" id="UP000194450">
    <property type="component" value="Unassembled WGS sequence"/>
</dbReference>
<feature type="region of interest" description="Disordered" evidence="2">
    <location>
        <begin position="107"/>
        <end position="134"/>
    </location>
</feature>
<dbReference type="InterPro" id="IPR009671">
    <property type="entry name" value="RraB_dom"/>
</dbReference>
<evidence type="ECO:0000313" key="5">
    <source>
        <dbReference type="Proteomes" id="UP000194450"/>
    </source>
</evidence>
<dbReference type="SUPFAM" id="SSF89946">
    <property type="entry name" value="Hypothetical protein VC0424"/>
    <property type="match status" value="1"/>
</dbReference>
<keyword evidence="1" id="KW-0963">Cytoplasm</keyword>
<dbReference type="InterPro" id="IPR036701">
    <property type="entry name" value="RraB-like_sf"/>
</dbReference>
<evidence type="ECO:0000256" key="2">
    <source>
        <dbReference type="SAM" id="MobiDB-lite"/>
    </source>
</evidence>
<dbReference type="AlphaFoldDB" id="A0A1Y6G277"/>
<accession>A0A1Y6G277</accession>
<feature type="compositionally biased region" description="Acidic residues" evidence="2">
    <location>
        <begin position="115"/>
        <end position="134"/>
    </location>
</feature>
<dbReference type="NCBIfam" id="NF008393">
    <property type="entry name" value="PRK11191.1"/>
    <property type="match status" value="1"/>
</dbReference>